<feature type="region of interest" description="Disordered" evidence="19">
    <location>
        <begin position="104"/>
        <end position="127"/>
    </location>
</feature>
<evidence type="ECO:0000259" key="21">
    <source>
        <dbReference type="PROSITE" id="PS50867"/>
    </source>
</evidence>
<dbReference type="Gene3D" id="2.170.270.10">
    <property type="entry name" value="SET domain"/>
    <property type="match status" value="2"/>
</dbReference>
<keyword evidence="6" id="KW-0132">Cell division</keyword>
<comment type="subcellular location">
    <subcellularLocation>
        <location evidence="2">Chromosome</location>
    </subcellularLocation>
    <subcellularLocation>
        <location evidence="1">Nucleus</location>
    </subcellularLocation>
</comment>
<proteinExistence type="predicted"/>
<evidence type="ECO:0000256" key="17">
    <source>
        <dbReference type="ARBA" id="ARBA00042995"/>
    </source>
</evidence>
<dbReference type="GO" id="GO:0005694">
    <property type="term" value="C:chromosome"/>
    <property type="evidence" value="ECO:0007669"/>
    <property type="project" value="UniProtKB-SubCell"/>
</dbReference>
<evidence type="ECO:0000256" key="7">
    <source>
        <dbReference type="ARBA" id="ARBA00022679"/>
    </source>
</evidence>
<evidence type="ECO:0000256" key="2">
    <source>
        <dbReference type="ARBA" id="ARBA00004286"/>
    </source>
</evidence>
<gene>
    <name evidence="22" type="ORF">E1301_Tti015491</name>
</gene>
<dbReference type="SUPFAM" id="SSF82199">
    <property type="entry name" value="SET domain"/>
    <property type="match status" value="1"/>
</dbReference>
<dbReference type="GO" id="GO:0010629">
    <property type="term" value="P:negative regulation of gene expression"/>
    <property type="evidence" value="ECO:0007669"/>
    <property type="project" value="TreeGrafter"/>
</dbReference>
<dbReference type="AlphaFoldDB" id="A0A5A9PJW1"/>
<dbReference type="GO" id="GO:0032259">
    <property type="term" value="P:methylation"/>
    <property type="evidence" value="ECO:0007669"/>
    <property type="project" value="UniProtKB-KW"/>
</dbReference>
<dbReference type="PANTHER" id="PTHR46024">
    <property type="entry name" value="HISTONE-LYSINE N-METHYLTRANSFERASE EGGLESS"/>
    <property type="match status" value="1"/>
</dbReference>
<evidence type="ECO:0000256" key="18">
    <source>
        <dbReference type="ARBA" id="ARBA00049087"/>
    </source>
</evidence>
<dbReference type="Proteomes" id="UP000324632">
    <property type="component" value="Chromosome 4"/>
</dbReference>
<evidence type="ECO:0000256" key="1">
    <source>
        <dbReference type="ARBA" id="ARBA00004123"/>
    </source>
</evidence>
<evidence type="ECO:0000256" key="10">
    <source>
        <dbReference type="ARBA" id="ARBA00022776"/>
    </source>
</evidence>
<dbReference type="GO" id="GO:0140947">
    <property type="term" value="F:histone H3K9me2 methyltransferase activity"/>
    <property type="evidence" value="ECO:0007669"/>
    <property type="project" value="UniProtKB-EC"/>
</dbReference>
<evidence type="ECO:0000256" key="8">
    <source>
        <dbReference type="ARBA" id="ARBA00022691"/>
    </source>
</evidence>
<evidence type="ECO:0000256" key="13">
    <source>
        <dbReference type="ARBA" id="ARBA00023242"/>
    </source>
</evidence>
<evidence type="ECO:0000256" key="4">
    <source>
        <dbReference type="ARBA" id="ARBA00022473"/>
    </source>
</evidence>
<evidence type="ECO:0000256" key="3">
    <source>
        <dbReference type="ARBA" id="ARBA00022454"/>
    </source>
</evidence>
<evidence type="ECO:0000256" key="11">
    <source>
        <dbReference type="ARBA" id="ARBA00022833"/>
    </source>
</evidence>
<organism evidence="22 23">
    <name type="scientific">Triplophysa tibetana</name>
    <dbReference type="NCBI Taxonomy" id="1572043"/>
    <lineage>
        <taxon>Eukaryota</taxon>
        <taxon>Metazoa</taxon>
        <taxon>Chordata</taxon>
        <taxon>Craniata</taxon>
        <taxon>Vertebrata</taxon>
        <taxon>Euteleostomi</taxon>
        <taxon>Actinopterygii</taxon>
        <taxon>Neopterygii</taxon>
        <taxon>Teleostei</taxon>
        <taxon>Ostariophysi</taxon>
        <taxon>Cypriniformes</taxon>
        <taxon>Nemacheilidae</taxon>
        <taxon>Triplophysa</taxon>
    </lineage>
</organism>
<dbReference type="PANTHER" id="PTHR46024:SF3">
    <property type="entry name" value="HISTONE-LYSINE N-METHYLTRANSFERASE SETDB2"/>
    <property type="match status" value="1"/>
</dbReference>
<dbReference type="InterPro" id="IPR046341">
    <property type="entry name" value="SET_dom_sf"/>
</dbReference>
<dbReference type="PROSITE" id="PS50867">
    <property type="entry name" value="PRE_SET"/>
    <property type="match status" value="1"/>
</dbReference>
<dbReference type="PROSITE" id="PS50280">
    <property type="entry name" value="SET"/>
    <property type="match status" value="1"/>
</dbReference>
<dbReference type="InterPro" id="IPR001214">
    <property type="entry name" value="SET_dom"/>
</dbReference>
<dbReference type="EMBL" id="SOYY01000004">
    <property type="protein sequence ID" value="KAA0722684.1"/>
    <property type="molecule type" value="Genomic_DNA"/>
</dbReference>
<dbReference type="GO" id="GO:0051301">
    <property type="term" value="P:cell division"/>
    <property type="evidence" value="ECO:0007669"/>
    <property type="project" value="UniProtKB-KW"/>
</dbReference>
<evidence type="ECO:0000256" key="5">
    <source>
        <dbReference type="ARBA" id="ARBA00022603"/>
    </source>
</evidence>
<dbReference type="SMART" id="SM00317">
    <property type="entry name" value="SET"/>
    <property type="match status" value="1"/>
</dbReference>
<evidence type="ECO:0000256" key="12">
    <source>
        <dbReference type="ARBA" id="ARBA00022853"/>
    </source>
</evidence>
<keyword evidence="12" id="KW-0156">Chromatin regulator</keyword>
<dbReference type="GO" id="GO:0070828">
    <property type="term" value="P:heterochromatin organization"/>
    <property type="evidence" value="ECO:0007669"/>
    <property type="project" value="TreeGrafter"/>
</dbReference>
<keyword evidence="5 22" id="KW-0489">Methyltransferase</keyword>
<dbReference type="InterPro" id="IPR016177">
    <property type="entry name" value="DNA-bd_dom_sf"/>
</dbReference>
<evidence type="ECO:0000256" key="14">
    <source>
        <dbReference type="ARBA" id="ARBA00023306"/>
    </source>
</evidence>
<keyword evidence="4" id="KW-0217">Developmental protein</keyword>
<accession>A0A5A9PJW1</accession>
<comment type="caution">
    <text evidence="22">The sequence shown here is derived from an EMBL/GenBank/DDBJ whole genome shotgun (WGS) entry which is preliminary data.</text>
</comment>
<dbReference type="GO" id="GO:0003677">
    <property type="term" value="F:DNA binding"/>
    <property type="evidence" value="ECO:0007669"/>
    <property type="project" value="InterPro"/>
</dbReference>
<evidence type="ECO:0000256" key="6">
    <source>
        <dbReference type="ARBA" id="ARBA00022618"/>
    </source>
</evidence>
<keyword evidence="3" id="KW-0158">Chromosome</keyword>
<dbReference type="InterPro" id="IPR007728">
    <property type="entry name" value="Pre-SET_dom"/>
</dbReference>
<dbReference type="InterPro" id="IPR001739">
    <property type="entry name" value="Methyl_CpG_DNA-bd"/>
</dbReference>
<reference evidence="22 23" key="1">
    <citation type="journal article" date="2019" name="Mol. Ecol. Resour.">
        <title>Chromosome-level genome assembly of Triplophysa tibetana, a fish adapted to the harsh high-altitude environment of the Tibetan Plateau.</title>
        <authorList>
            <person name="Yang X."/>
            <person name="Liu H."/>
            <person name="Ma Z."/>
            <person name="Zou Y."/>
            <person name="Zou M."/>
            <person name="Mao Y."/>
            <person name="Li X."/>
            <person name="Wang H."/>
            <person name="Chen T."/>
            <person name="Wang W."/>
            <person name="Yang R."/>
        </authorList>
    </citation>
    <scope>NUCLEOTIDE SEQUENCE [LARGE SCALE GENOMIC DNA]</scope>
    <source>
        <strain evidence="22">TTIB1903HZAU</strain>
        <tissue evidence="22">Muscle</tissue>
    </source>
</reference>
<keyword evidence="10" id="KW-0498">Mitosis</keyword>
<dbReference type="GO" id="GO:0008270">
    <property type="term" value="F:zinc ion binding"/>
    <property type="evidence" value="ECO:0007669"/>
    <property type="project" value="InterPro"/>
</dbReference>
<keyword evidence="14" id="KW-0131">Cell cycle</keyword>
<feature type="domain" description="SET" evidence="20">
    <location>
        <begin position="389"/>
        <end position="588"/>
    </location>
</feature>
<evidence type="ECO:0000313" key="23">
    <source>
        <dbReference type="Proteomes" id="UP000324632"/>
    </source>
</evidence>
<dbReference type="Pfam" id="PF05033">
    <property type="entry name" value="Pre-SET"/>
    <property type="match status" value="1"/>
</dbReference>
<dbReference type="InterPro" id="IPR051516">
    <property type="entry name" value="SETDB_methyltransferase"/>
</dbReference>
<protein>
    <recommendedName>
        <fullName evidence="16">Histone-lysine N-methyltransferase SETDB2</fullName>
        <ecNumber evidence="15">2.1.1.366</ecNumber>
    </recommendedName>
    <alternativeName>
        <fullName evidence="17">SET domain bifurcated 2</fullName>
    </alternativeName>
</protein>
<dbReference type="GO" id="GO:0005634">
    <property type="term" value="C:nucleus"/>
    <property type="evidence" value="ECO:0007669"/>
    <property type="project" value="UniProtKB-SubCell"/>
</dbReference>
<dbReference type="SMART" id="SM00391">
    <property type="entry name" value="MBD"/>
    <property type="match status" value="1"/>
</dbReference>
<evidence type="ECO:0000256" key="16">
    <source>
        <dbReference type="ARBA" id="ARBA00040299"/>
    </source>
</evidence>
<evidence type="ECO:0000256" key="15">
    <source>
        <dbReference type="ARBA" id="ARBA00039052"/>
    </source>
</evidence>
<keyword evidence="9" id="KW-0479">Metal-binding</keyword>
<evidence type="ECO:0000259" key="20">
    <source>
        <dbReference type="PROSITE" id="PS50280"/>
    </source>
</evidence>
<sequence length="613" mass="68715">MTGQMESETERAKIFWQEMDVDVVFDQLLDLLQHLREVITTHTASDREYVKAMKIILESEVSVLKNEGIEEVLIDEDILAVTVPGSRCSPDHLKNGCVTDDLLQDASRRSNDTETSSDDSQMSSASRNEALCSHDLTALMSPLSVCSEDPDSPVPLDFQPHDCSPACVPPLLAHTDHFPGHNPFRVPMLCQFQRHCVRIYPSTEQESEVSEVLYTAPCGRSLHSMEAVLDFLLQTDSLGRLQPDNFTFNPQIVPERQTQRRAPGPTSALFERDLSRGVEHVPVSLCNEVDGLRPKEFRYRKERWPHGCFLGTAPFFSVCCDCADGCADVQKCACLQLSVRGGTDEHKDQSYKHMRLDTPVNAGLFECGPWCGCELARCQNRVVQRGLRVRLQVFRTLDRGWAVRCQDDLDRGTFICIYAGVVLRREQNVGPVTVKSGESQVSDDEVEVVDEWTLPTESSGTEPPERSPPLHVPVIQRPADQPGHTQHKQVISSPDCSEAENEDVLRKKMRLTESKGHRDGVEVTSDGDAYYLSASTEGNVARFINHSCEPNLFVQNIFVDTHDPKFPLVAFFTNRTIKAGTELTWNYSYTEGSRPDHEVSCRCGNATCQELII</sequence>
<keyword evidence="11" id="KW-0862">Zinc</keyword>
<dbReference type="Pfam" id="PF01429">
    <property type="entry name" value="MBD"/>
    <property type="match status" value="1"/>
</dbReference>
<dbReference type="Pfam" id="PF00856">
    <property type="entry name" value="SET"/>
    <property type="match status" value="1"/>
</dbReference>
<keyword evidence="23" id="KW-1185">Reference proteome</keyword>
<feature type="region of interest" description="Disordered" evidence="19">
    <location>
        <begin position="454"/>
        <end position="500"/>
    </location>
</feature>
<feature type="domain" description="Pre-SET" evidence="21">
    <location>
        <begin position="318"/>
        <end position="386"/>
    </location>
</feature>
<evidence type="ECO:0000256" key="19">
    <source>
        <dbReference type="SAM" id="MobiDB-lite"/>
    </source>
</evidence>
<dbReference type="EC" id="2.1.1.366" evidence="15"/>
<keyword evidence="7 22" id="KW-0808">Transferase</keyword>
<evidence type="ECO:0000313" key="22">
    <source>
        <dbReference type="EMBL" id="KAA0722684.1"/>
    </source>
</evidence>
<evidence type="ECO:0000256" key="9">
    <source>
        <dbReference type="ARBA" id="ARBA00022723"/>
    </source>
</evidence>
<comment type="catalytic activity">
    <reaction evidence="18">
        <text>N(6),N(6)-dimethyl-L-lysyl(9)-[histone H3] + S-adenosyl-L-methionine = N(6),N(6),N(6)-trimethyl-L-lysyl(9)-[histone H3] + S-adenosyl-L-homocysteine + H(+)</text>
        <dbReference type="Rhea" id="RHEA:60288"/>
        <dbReference type="Rhea" id="RHEA-COMP:15538"/>
        <dbReference type="Rhea" id="RHEA-COMP:15541"/>
        <dbReference type="ChEBI" id="CHEBI:15378"/>
        <dbReference type="ChEBI" id="CHEBI:57856"/>
        <dbReference type="ChEBI" id="CHEBI:59789"/>
        <dbReference type="ChEBI" id="CHEBI:61961"/>
        <dbReference type="ChEBI" id="CHEBI:61976"/>
        <dbReference type="EC" id="2.1.1.366"/>
    </reaction>
</comment>
<dbReference type="SUPFAM" id="SSF54171">
    <property type="entry name" value="DNA-binding domain"/>
    <property type="match status" value="1"/>
</dbReference>
<name>A0A5A9PJW1_9TELE</name>
<keyword evidence="8" id="KW-0949">S-adenosyl-L-methionine</keyword>
<dbReference type="SMART" id="SM00468">
    <property type="entry name" value="PreSET"/>
    <property type="match status" value="1"/>
</dbReference>
<keyword evidence="13" id="KW-0539">Nucleus</keyword>